<evidence type="ECO:0000313" key="4">
    <source>
        <dbReference type="EMBL" id="KOH46577.1"/>
    </source>
</evidence>
<dbReference type="PANTHER" id="PTHR13194:SF19">
    <property type="entry name" value="NAD(P)-BINDING ROSSMANN-FOLD SUPERFAMILY PROTEIN"/>
    <property type="match status" value="1"/>
</dbReference>
<proteinExistence type="inferred from homology"/>
<dbReference type="SUPFAM" id="SSF49785">
    <property type="entry name" value="Galactose-binding domain-like"/>
    <property type="match status" value="1"/>
</dbReference>
<dbReference type="Pfam" id="PF08547">
    <property type="entry name" value="CIA30"/>
    <property type="match status" value="1"/>
</dbReference>
<dbReference type="PANTHER" id="PTHR13194">
    <property type="entry name" value="COMPLEX I INTERMEDIATE-ASSOCIATED PROTEIN 30"/>
    <property type="match status" value="1"/>
</dbReference>
<dbReference type="PATRIC" id="fig|1409788.3.peg.571"/>
<dbReference type="AlphaFoldDB" id="A0A0L8VEH3"/>
<evidence type="ECO:0000313" key="5">
    <source>
        <dbReference type="Proteomes" id="UP000036958"/>
    </source>
</evidence>
<sequence length="178" mass="20127">MFHLINLSFIVMMNALILFDFSGASDLADWTVVNDDVMGGRSSGAISLNSEGNGVFEGTVSLENNGGFSLVRYPLGNTNVEDFKKVLIRLKGDGKRYQFRLKRQATDYFSYVAYFETTGEWQVIEIPLQELYPAFRGRRLNEPNFQGDSIAEIAFLIGNQKNETFKLELDQVSLRTND</sequence>
<accession>A0A0L8VEH3</accession>
<comment type="similarity">
    <text evidence="1">Belongs to the CIA30 family.</text>
</comment>
<reference evidence="5" key="1">
    <citation type="submission" date="2015-07" db="EMBL/GenBank/DDBJ databases">
        <title>Genome sequencing of Sunxiuqinia dokdonensis strain SK.</title>
        <authorList>
            <person name="Ahn S."/>
            <person name="Kim B.-C."/>
        </authorList>
    </citation>
    <scope>NUCLEOTIDE SEQUENCE [LARGE SCALE GENOMIC DNA]</scope>
    <source>
        <strain evidence="5">SK</strain>
    </source>
</reference>
<feature type="signal peptide" evidence="2">
    <location>
        <begin position="1"/>
        <end position="24"/>
    </location>
</feature>
<dbReference type="Proteomes" id="UP000036958">
    <property type="component" value="Unassembled WGS sequence"/>
</dbReference>
<evidence type="ECO:0000256" key="2">
    <source>
        <dbReference type="SAM" id="SignalP"/>
    </source>
</evidence>
<dbReference type="InterPro" id="IPR008979">
    <property type="entry name" value="Galactose-bd-like_sf"/>
</dbReference>
<keyword evidence="2" id="KW-0732">Signal</keyword>
<organism evidence="4 5">
    <name type="scientific">Sunxiuqinia dokdonensis</name>
    <dbReference type="NCBI Taxonomy" id="1409788"/>
    <lineage>
        <taxon>Bacteria</taxon>
        <taxon>Pseudomonadati</taxon>
        <taxon>Bacteroidota</taxon>
        <taxon>Bacteroidia</taxon>
        <taxon>Marinilabiliales</taxon>
        <taxon>Prolixibacteraceae</taxon>
        <taxon>Sunxiuqinia</taxon>
    </lineage>
</organism>
<comment type="caution">
    <text evidence="4">The sequence shown here is derived from an EMBL/GenBank/DDBJ whole genome shotgun (WGS) entry which is preliminary data.</text>
</comment>
<evidence type="ECO:0000256" key="1">
    <source>
        <dbReference type="ARBA" id="ARBA00007884"/>
    </source>
</evidence>
<evidence type="ECO:0000259" key="3">
    <source>
        <dbReference type="Pfam" id="PF08547"/>
    </source>
</evidence>
<feature type="domain" description="NADH:ubiquinone oxidoreductase intermediate-associated protein 30" evidence="3">
    <location>
        <begin position="19"/>
        <end position="169"/>
    </location>
</feature>
<dbReference type="STRING" id="1409788.NC99_05540"/>
<dbReference type="EMBL" id="LGIA01000024">
    <property type="protein sequence ID" value="KOH46577.1"/>
    <property type="molecule type" value="Genomic_DNA"/>
</dbReference>
<gene>
    <name evidence="4" type="ORF">NC99_05540</name>
</gene>
<keyword evidence="5" id="KW-1185">Reference proteome</keyword>
<dbReference type="InterPro" id="IPR013857">
    <property type="entry name" value="NADH-UbQ_OxRdtase-assoc_prot30"/>
</dbReference>
<dbReference type="InterPro" id="IPR039131">
    <property type="entry name" value="NDUFAF1"/>
</dbReference>
<name>A0A0L8VEH3_9BACT</name>
<feature type="chain" id="PRO_5005591632" description="NADH:ubiquinone oxidoreductase intermediate-associated protein 30 domain-containing protein" evidence="2">
    <location>
        <begin position="25"/>
        <end position="178"/>
    </location>
</feature>
<dbReference type="Gene3D" id="2.60.120.430">
    <property type="entry name" value="Galactose-binding lectin"/>
    <property type="match status" value="1"/>
</dbReference>
<protein>
    <recommendedName>
        <fullName evidence="3">NADH:ubiquinone oxidoreductase intermediate-associated protein 30 domain-containing protein</fullName>
    </recommendedName>
</protein>